<comment type="caution">
    <text evidence="4">The sequence shown here is derived from an EMBL/GenBank/DDBJ whole genome shotgun (WGS) entry which is preliminary data.</text>
</comment>
<keyword evidence="2" id="KW-0472">Membrane</keyword>
<feature type="region of interest" description="Disordered" evidence="1">
    <location>
        <begin position="245"/>
        <end position="274"/>
    </location>
</feature>
<feature type="transmembrane region" description="Helical" evidence="2">
    <location>
        <begin position="112"/>
        <end position="133"/>
    </location>
</feature>
<evidence type="ECO:0000259" key="3">
    <source>
        <dbReference type="SMART" id="SM00014"/>
    </source>
</evidence>
<dbReference type="CDD" id="cd03392">
    <property type="entry name" value="PAP2_like_2"/>
    <property type="match status" value="1"/>
</dbReference>
<proteinExistence type="predicted"/>
<evidence type="ECO:0000313" key="5">
    <source>
        <dbReference type="Proteomes" id="UP001596122"/>
    </source>
</evidence>
<reference evidence="5" key="1">
    <citation type="journal article" date="2019" name="Int. J. Syst. Evol. Microbiol.">
        <title>The Global Catalogue of Microorganisms (GCM) 10K type strain sequencing project: providing services to taxonomists for standard genome sequencing and annotation.</title>
        <authorList>
            <consortium name="The Broad Institute Genomics Platform"/>
            <consortium name="The Broad Institute Genome Sequencing Center for Infectious Disease"/>
            <person name="Wu L."/>
            <person name="Ma J."/>
        </authorList>
    </citation>
    <scope>NUCLEOTIDE SEQUENCE [LARGE SCALE GENOMIC DNA]</scope>
    <source>
        <strain evidence="5">CCUG 43114</strain>
    </source>
</reference>
<keyword evidence="2" id="KW-1133">Transmembrane helix</keyword>
<dbReference type="EMBL" id="JBHSLD010000001">
    <property type="protein sequence ID" value="MFC5379231.1"/>
    <property type="molecule type" value="Genomic_DNA"/>
</dbReference>
<name>A0ABW0GJG2_9MICO</name>
<dbReference type="PANTHER" id="PTHR14969:SF13">
    <property type="entry name" value="AT30094P"/>
    <property type="match status" value="1"/>
</dbReference>
<evidence type="ECO:0000256" key="2">
    <source>
        <dbReference type="SAM" id="Phobius"/>
    </source>
</evidence>
<organism evidence="4 5">
    <name type="scientific">Aquipuribacter nitratireducens</name>
    <dbReference type="NCBI Taxonomy" id="650104"/>
    <lineage>
        <taxon>Bacteria</taxon>
        <taxon>Bacillati</taxon>
        <taxon>Actinomycetota</taxon>
        <taxon>Actinomycetes</taxon>
        <taxon>Micrococcales</taxon>
        <taxon>Intrasporangiaceae</taxon>
        <taxon>Aquipuribacter</taxon>
    </lineage>
</organism>
<keyword evidence="2" id="KW-0812">Transmembrane</keyword>
<feature type="transmembrane region" description="Helical" evidence="2">
    <location>
        <begin position="81"/>
        <end position="105"/>
    </location>
</feature>
<dbReference type="SUPFAM" id="SSF48317">
    <property type="entry name" value="Acid phosphatase/Vanadium-dependent haloperoxidase"/>
    <property type="match status" value="1"/>
</dbReference>
<feature type="region of interest" description="Disordered" evidence="1">
    <location>
        <begin position="286"/>
        <end position="325"/>
    </location>
</feature>
<accession>A0ABW0GJG2</accession>
<dbReference type="InterPro" id="IPR000326">
    <property type="entry name" value="PAP2/HPO"/>
</dbReference>
<dbReference type="Gene3D" id="1.20.144.10">
    <property type="entry name" value="Phosphatidic acid phosphatase type 2/haloperoxidase"/>
    <property type="match status" value="1"/>
</dbReference>
<gene>
    <name evidence="4" type="ORF">ACFPJ6_00355</name>
</gene>
<feature type="domain" description="Phosphatidic acid phosphatase type 2/haloperoxidase" evidence="3">
    <location>
        <begin position="110"/>
        <end position="229"/>
    </location>
</feature>
<feature type="transmembrane region" description="Helical" evidence="2">
    <location>
        <begin position="218"/>
        <end position="236"/>
    </location>
</feature>
<feature type="transmembrane region" description="Helical" evidence="2">
    <location>
        <begin position="185"/>
        <end position="206"/>
    </location>
</feature>
<evidence type="ECO:0000313" key="4">
    <source>
        <dbReference type="EMBL" id="MFC5379231.1"/>
    </source>
</evidence>
<dbReference type="Pfam" id="PF01569">
    <property type="entry name" value="PAP2"/>
    <property type="match status" value="1"/>
</dbReference>
<feature type="transmembrane region" description="Helical" evidence="2">
    <location>
        <begin position="153"/>
        <end position="173"/>
    </location>
</feature>
<dbReference type="Proteomes" id="UP001596122">
    <property type="component" value="Unassembled WGS sequence"/>
</dbReference>
<dbReference type="SMART" id="SM00014">
    <property type="entry name" value="acidPPc"/>
    <property type="match status" value="1"/>
</dbReference>
<evidence type="ECO:0000256" key="1">
    <source>
        <dbReference type="SAM" id="MobiDB-lite"/>
    </source>
</evidence>
<dbReference type="RefSeq" id="WP_340266732.1">
    <property type="nucleotide sequence ID" value="NZ_JBBEOG010000001.1"/>
</dbReference>
<dbReference type="PANTHER" id="PTHR14969">
    <property type="entry name" value="SPHINGOSINE-1-PHOSPHATE PHOSPHOHYDROLASE"/>
    <property type="match status" value="1"/>
</dbReference>
<keyword evidence="5" id="KW-1185">Reference proteome</keyword>
<dbReference type="InterPro" id="IPR036938">
    <property type="entry name" value="PAP2/HPO_sf"/>
</dbReference>
<sequence length="325" mass="33704">MPQNIEMPSGGDTSADWGRLRGARARWAALAVLALVVAPCLALTGALFLSESDNSLDAFDEPVLEWFVGLREPVGEVVVRVYSALGSPVFGILFTFLAVVGLGVLWRSRTPFLLMLVAGAGSLAMSMTTKAYADRERPPDATAVGELEPSWSFPSGHALNATIIAGVLAYLFIIRARPGRSGRVAVVAVTLAVLHAGLMGLSRVYLGQHWFTDVAVGWAMGVAWLAVVLGAHQLFLRSREGRVGAAGAQSGGQGSAGRTARQGGSRDVDDTAGEVGVGDADEAVVAAPVGAAQPEPPRAAAVEGGLQARGGEPLRVDGDEQLGSR</sequence>
<protein>
    <submittedName>
        <fullName evidence="4">Phosphatase PAP2 family protein</fullName>
    </submittedName>
</protein>
<feature type="transmembrane region" description="Helical" evidence="2">
    <location>
        <begin position="27"/>
        <end position="49"/>
    </location>
</feature>